<dbReference type="OrthoDB" id="10021397at2759"/>
<dbReference type="CDD" id="cd17502">
    <property type="entry name" value="MFS_Azr1_MDR_like"/>
    <property type="match status" value="1"/>
</dbReference>
<dbReference type="Gene3D" id="1.20.1250.20">
    <property type="entry name" value="MFS general substrate transporter like domains"/>
    <property type="match status" value="1"/>
</dbReference>
<feature type="transmembrane region" description="Helical" evidence="6">
    <location>
        <begin position="343"/>
        <end position="368"/>
    </location>
</feature>
<dbReference type="Pfam" id="PF07690">
    <property type="entry name" value="MFS_1"/>
    <property type="match status" value="1"/>
</dbReference>
<evidence type="ECO:0000256" key="3">
    <source>
        <dbReference type="ARBA" id="ARBA00022692"/>
    </source>
</evidence>
<dbReference type="EMBL" id="JANBQF010000060">
    <property type="protein sequence ID" value="KAJ2006453.1"/>
    <property type="molecule type" value="Genomic_DNA"/>
</dbReference>
<reference evidence="8" key="1">
    <citation type="submission" date="2022-07" db="EMBL/GenBank/DDBJ databases">
        <title>Phylogenomic reconstructions and comparative analyses of Kickxellomycotina fungi.</title>
        <authorList>
            <person name="Reynolds N.K."/>
            <person name="Stajich J.E."/>
            <person name="Barry K."/>
            <person name="Grigoriev I.V."/>
            <person name="Crous P."/>
            <person name="Smith M.E."/>
        </authorList>
    </citation>
    <scope>NUCLEOTIDE SEQUENCE</scope>
    <source>
        <strain evidence="8">IMI 214461</strain>
    </source>
</reference>
<dbReference type="AlphaFoldDB" id="A0A9W8BN28"/>
<dbReference type="PROSITE" id="PS50850">
    <property type="entry name" value="MFS"/>
    <property type="match status" value="1"/>
</dbReference>
<dbReference type="InterPro" id="IPR011701">
    <property type="entry name" value="MFS"/>
</dbReference>
<dbReference type="GO" id="GO:0012505">
    <property type="term" value="C:endomembrane system"/>
    <property type="evidence" value="ECO:0007669"/>
    <property type="project" value="UniProtKB-SubCell"/>
</dbReference>
<dbReference type="PANTHER" id="PTHR23501:SF191">
    <property type="entry name" value="VACUOLAR BASIC AMINO ACID TRANSPORTER 4"/>
    <property type="match status" value="1"/>
</dbReference>
<feature type="transmembrane region" description="Helical" evidence="6">
    <location>
        <begin position="83"/>
        <end position="104"/>
    </location>
</feature>
<feature type="transmembrane region" description="Helical" evidence="6">
    <location>
        <begin position="144"/>
        <end position="166"/>
    </location>
</feature>
<evidence type="ECO:0000313" key="9">
    <source>
        <dbReference type="Proteomes" id="UP001150907"/>
    </source>
</evidence>
<dbReference type="PANTHER" id="PTHR23501">
    <property type="entry name" value="MAJOR FACILITATOR SUPERFAMILY"/>
    <property type="match status" value="1"/>
</dbReference>
<name>A0A9W8BN28_9FUNG</name>
<feature type="transmembrane region" description="Helical" evidence="6">
    <location>
        <begin position="389"/>
        <end position="407"/>
    </location>
</feature>
<comment type="subcellular location">
    <subcellularLocation>
        <location evidence="1">Endomembrane system</location>
        <topology evidence="1">Multi-pass membrane protein</topology>
    </subcellularLocation>
</comment>
<feature type="transmembrane region" description="Helical" evidence="6">
    <location>
        <begin position="56"/>
        <end position="77"/>
    </location>
</feature>
<dbReference type="GO" id="GO:0005886">
    <property type="term" value="C:plasma membrane"/>
    <property type="evidence" value="ECO:0007669"/>
    <property type="project" value="TreeGrafter"/>
</dbReference>
<sequence length="498" mass="53000">MLLVGLDLSIVSTAIPKIAHEFNALPSAAWIATAYMVTITALQPMYGRLSDIFGRVASLIGAIILFIAGSAASGWASSMGLLIFGRALQGVGGAGIEALVFIIVSDITTEKERPAYLGVIGAVWSISSIVGPILGGVFSDHVSWRWAFLINLPIGGVLLIGIVLLLRMPRPAGTLVEKLKKVDFLGSLVLVSGVTMILLALNWGGKSYAWSSARIICLLVFGVVLLGLFVVVELKVAVLPSVPIKLFRIRNVGLVVAGQLFMGAAMYTPIYFVPIWYAAVKNASNTAGGLHLLPFLLSCSLSAVTAGIVTARLGRYREFIVTGTAMLVVGLGLMILLDEQTKSAAQIGFMLLTGVGVGISIQLLLILAQKASPAEEMASTTTLYLFMRVLGYSMGVSILECVMLNSLSPKLDYLAARNPDYSRQILDAMDDQTKIYSQAFPDALRAELVHAFVLALRNVFIAAVPFAAVAFMSALALDYTRSKKPAAVASKELEAQSV</sequence>
<dbReference type="SUPFAM" id="SSF103473">
    <property type="entry name" value="MFS general substrate transporter"/>
    <property type="match status" value="1"/>
</dbReference>
<evidence type="ECO:0000256" key="2">
    <source>
        <dbReference type="ARBA" id="ARBA00022448"/>
    </source>
</evidence>
<feature type="transmembrane region" description="Helical" evidence="6">
    <location>
        <begin position="116"/>
        <end position="138"/>
    </location>
</feature>
<keyword evidence="5 6" id="KW-0472">Membrane</keyword>
<evidence type="ECO:0000256" key="5">
    <source>
        <dbReference type="ARBA" id="ARBA00023136"/>
    </source>
</evidence>
<evidence type="ECO:0000256" key="6">
    <source>
        <dbReference type="SAM" id="Phobius"/>
    </source>
</evidence>
<protein>
    <recommendedName>
        <fullName evidence="7">Major facilitator superfamily (MFS) profile domain-containing protein</fullName>
    </recommendedName>
</protein>
<feature type="transmembrane region" description="Helical" evidence="6">
    <location>
        <begin position="252"/>
        <end position="272"/>
    </location>
</feature>
<keyword evidence="9" id="KW-1185">Reference proteome</keyword>
<feature type="transmembrane region" description="Helical" evidence="6">
    <location>
        <begin position="459"/>
        <end position="477"/>
    </location>
</feature>
<feature type="transmembrane region" description="Helical" evidence="6">
    <location>
        <begin position="318"/>
        <end position="337"/>
    </location>
</feature>
<dbReference type="GO" id="GO:0022857">
    <property type="term" value="F:transmembrane transporter activity"/>
    <property type="evidence" value="ECO:0007669"/>
    <property type="project" value="InterPro"/>
</dbReference>
<evidence type="ECO:0000313" key="8">
    <source>
        <dbReference type="EMBL" id="KAJ2006453.1"/>
    </source>
</evidence>
<keyword evidence="4 6" id="KW-1133">Transmembrane helix</keyword>
<feature type="transmembrane region" description="Helical" evidence="6">
    <location>
        <begin position="182"/>
        <end position="201"/>
    </location>
</feature>
<feature type="transmembrane region" description="Helical" evidence="6">
    <location>
        <begin position="292"/>
        <end position="311"/>
    </location>
</feature>
<organism evidence="8 9">
    <name type="scientific">Coemansia thaxteri</name>
    <dbReference type="NCBI Taxonomy" id="2663907"/>
    <lineage>
        <taxon>Eukaryota</taxon>
        <taxon>Fungi</taxon>
        <taxon>Fungi incertae sedis</taxon>
        <taxon>Zoopagomycota</taxon>
        <taxon>Kickxellomycotina</taxon>
        <taxon>Kickxellomycetes</taxon>
        <taxon>Kickxellales</taxon>
        <taxon>Kickxellaceae</taxon>
        <taxon>Coemansia</taxon>
    </lineage>
</organism>
<evidence type="ECO:0000259" key="7">
    <source>
        <dbReference type="PROSITE" id="PS50850"/>
    </source>
</evidence>
<proteinExistence type="predicted"/>
<accession>A0A9W8BN28</accession>
<comment type="caution">
    <text evidence="8">The sequence shown here is derived from an EMBL/GenBank/DDBJ whole genome shotgun (WGS) entry which is preliminary data.</text>
</comment>
<keyword evidence="2" id="KW-0813">Transport</keyword>
<gene>
    <name evidence="8" type="ORF">H4R26_001366</name>
</gene>
<keyword evidence="3 6" id="KW-0812">Transmembrane</keyword>
<dbReference type="Proteomes" id="UP001150907">
    <property type="component" value="Unassembled WGS sequence"/>
</dbReference>
<evidence type="ECO:0000256" key="4">
    <source>
        <dbReference type="ARBA" id="ARBA00022989"/>
    </source>
</evidence>
<dbReference type="InterPro" id="IPR036259">
    <property type="entry name" value="MFS_trans_sf"/>
</dbReference>
<feature type="transmembrane region" description="Helical" evidence="6">
    <location>
        <begin position="213"/>
        <end position="232"/>
    </location>
</feature>
<feature type="transmembrane region" description="Helical" evidence="6">
    <location>
        <begin position="24"/>
        <end position="44"/>
    </location>
</feature>
<feature type="domain" description="Major facilitator superfamily (MFS) profile" evidence="7">
    <location>
        <begin position="1"/>
        <end position="482"/>
    </location>
</feature>
<dbReference type="InterPro" id="IPR020846">
    <property type="entry name" value="MFS_dom"/>
</dbReference>
<dbReference type="Gene3D" id="1.20.1720.10">
    <property type="entry name" value="Multidrug resistance protein D"/>
    <property type="match status" value="1"/>
</dbReference>
<evidence type="ECO:0000256" key="1">
    <source>
        <dbReference type="ARBA" id="ARBA00004127"/>
    </source>
</evidence>